<evidence type="ECO:0000313" key="6">
    <source>
        <dbReference type="Proteomes" id="UP001596540"/>
    </source>
</evidence>
<dbReference type="Proteomes" id="UP001596540">
    <property type="component" value="Unassembled WGS sequence"/>
</dbReference>
<protein>
    <submittedName>
        <fullName evidence="5">Aminotransferase class I/II-fold pyridoxal phosphate-dependent enzyme</fullName>
    </submittedName>
</protein>
<keyword evidence="5" id="KW-0032">Aminotransferase</keyword>
<keyword evidence="3" id="KW-0663">Pyridoxal phosphate</keyword>
<dbReference type="InterPro" id="IPR015422">
    <property type="entry name" value="PyrdxlP-dep_Trfase_small"/>
</dbReference>
<accession>A0ABW2KG29</accession>
<dbReference type="InterPro" id="IPR039429">
    <property type="entry name" value="SHMT-like_dom"/>
</dbReference>
<dbReference type="EMBL" id="JBHTBH010000006">
    <property type="protein sequence ID" value="MFC7328833.1"/>
    <property type="molecule type" value="Genomic_DNA"/>
</dbReference>
<organism evidence="5 6">
    <name type="scientific">Marinactinospora rubrisoli</name>
    <dbReference type="NCBI Taxonomy" id="2715399"/>
    <lineage>
        <taxon>Bacteria</taxon>
        <taxon>Bacillati</taxon>
        <taxon>Actinomycetota</taxon>
        <taxon>Actinomycetes</taxon>
        <taxon>Streptosporangiales</taxon>
        <taxon>Nocardiopsidaceae</taxon>
        <taxon>Marinactinospora</taxon>
    </lineage>
</organism>
<evidence type="ECO:0000259" key="4">
    <source>
        <dbReference type="Pfam" id="PF00464"/>
    </source>
</evidence>
<evidence type="ECO:0000256" key="3">
    <source>
        <dbReference type="ARBA" id="ARBA00022898"/>
    </source>
</evidence>
<reference evidence="6" key="1">
    <citation type="journal article" date="2019" name="Int. J. Syst. Evol. Microbiol.">
        <title>The Global Catalogue of Microorganisms (GCM) 10K type strain sequencing project: providing services to taxonomists for standard genome sequencing and annotation.</title>
        <authorList>
            <consortium name="The Broad Institute Genomics Platform"/>
            <consortium name="The Broad Institute Genome Sequencing Center for Infectious Disease"/>
            <person name="Wu L."/>
            <person name="Ma J."/>
        </authorList>
    </citation>
    <scope>NUCLEOTIDE SEQUENCE [LARGE SCALE GENOMIC DNA]</scope>
    <source>
        <strain evidence="6">CGMCC 4.7382</strain>
    </source>
</reference>
<sequence length="434" mass="45452">MADPLVPWAAPHIQARLAEIESGFTGFSVDAVEAMVWERLAGHRHAVDDTGIMLYAGTNAMSPRAAAVHSAALGGRPSMGWPGEKRQTGLEHLEVIETLAQRLTAQAFRARYAEVRIQSATFANLAVYTAFTEPGDTIAALSPAAAGHMSHRAPGAPGVRGLNVVDLPYAPDDFDVDVAALPAFLDRHRPRLVVVGASVMLFPHRLSDIAAAAHDAGALVLYDGSHMAGLIAGGRFQDPLAEGADIFDGSTYKSFGGPPGAVICTNDPALAERVSAAVYPTLTANFDPSRLAPLAIAAAEALENGRSYADRCLANARALAAALHEQGFQVLAADRGFTRSHHIVVDARPLGGGRAAARRLAEAGVYLSAAGLAGAATAEPDSGLRIGTQEVTRRGLTEEDLRQVAAWMGDVLLRGADPPAIRAATALLRRRRAG</sequence>
<dbReference type="InterPro" id="IPR015424">
    <property type="entry name" value="PyrdxlP-dep_Trfase"/>
</dbReference>
<dbReference type="RefSeq" id="WP_379871490.1">
    <property type="nucleotide sequence ID" value="NZ_JBHTBH010000006.1"/>
</dbReference>
<keyword evidence="5" id="KW-0808">Transferase</keyword>
<dbReference type="Gene3D" id="3.90.1150.10">
    <property type="entry name" value="Aspartate Aminotransferase, domain 1"/>
    <property type="match status" value="1"/>
</dbReference>
<dbReference type="GO" id="GO:0008483">
    <property type="term" value="F:transaminase activity"/>
    <property type="evidence" value="ECO:0007669"/>
    <property type="project" value="UniProtKB-KW"/>
</dbReference>
<feature type="domain" description="Serine hydroxymethyltransferase-like" evidence="4">
    <location>
        <begin position="48"/>
        <end position="408"/>
    </location>
</feature>
<gene>
    <name evidence="5" type="ORF">ACFQRF_13870</name>
</gene>
<proteinExistence type="inferred from homology"/>
<dbReference type="PANTHER" id="PTHR11680:SF35">
    <property type="entry name" value="SERINE HYDROXYMETHYLTRANSFERASE 1"/>
    <property type="match status" value="1"/>
</dbReference>
<dbReference type="Gene3D" id="3.40.640.10">
    <property type="entry name" value="Type I PLP-dependent aspartate aminotransferase-like (Major domain)"/>
    <property type="match status" value="1"/>
</dbReference>
<dbReference type="InterPro" id="IPR015421">
    <property type="entry name" value="PyrdxlP-dep_Trfase_major"/>
</dbReference>
<keyword evidence="6" id="KW-1185">Reference proteome</keyword>
<dbReference type="InterPro" id="IPR049943">
    <property type="entry name" value="Ser_HO-MeTrfase-like"/>
</dbReference>
<dbReference type="PANTHER" id="PTHR11680">
    <property type="entry name" value="SERINE HYDROXYMETHYLTRANSFERASE"/>
    <property type="match status" value="1"/>
</dbReference>
<comment type="similarity">
    <text evidence="2">Belongs to the SHMT family.</text>
</comment>
<dbReference type="SUPFAM" id="SSF53383">
    <property type="entry name" value="PLP-dependent transferases"/>
    <property type="match status" value="1"/>
</dbReference>
<evidence type="ECO:0000313" key="5">
    <source>
        <dbReference type="EMBL" id="MFC7328833.1"/>
    </source>
</evidence>
<comment type="cofactor">
    <cofactor evidence="1">
        <name>pyridoxal 5'-phosphate</name>
        <dbReference type="ChEBI" id="CHEBI:597326"/>
    </cofactor>
</comment>
<evidence type="ECO:0000256" key="2">
    <source>
        <dbReference type="ARBA" id="ARBA00006376"/>
    </source>
</evidence>
<name>A0ABW2KG29_9ACTN</name>
<dbReference type="Pfam" id="PF00464">
    <property type="entry name" value="SHMT"/>
    <property type="match status" value="1"/>
</dbReference>
<evidence type="ECO:0000256" key="1">
    <source>
        <dbReference type="ARBA" id="ARBA00001933"/>
    </source>
</evidence>
<comment type="caution">
    <text evidence="5">The sequence shown here is derived from an EMBL/GenBank/DDBJ whole genome shotgun (WGS) entry which is preliminary data.</text>
</comment>